<dbReference type="SUPFAM" id="SSF53067">
    <property type="entry name" value="Actin-like ATPase domain"/>
    <property type="match status" value="1"/>
</dbReference>
<protein>
    <recommendedName>
        <fullName evidence="4">Hsp70 family protein</fullName>
    </recommendedName>
</protein>
<proteinExistence type="predicted"/>
<dbReference type="EMBL" id="CP120997">
    <property type="protein sequence ID" value="WLQ32925.1"/>
    <property type="molecule type" value="Genomic_DNA"/>
</dbReference>
<dbReference type="InterPro" id="IPR043129">
    <property type="entry name" value="ATPase_NBD"/>
</dbReference>
<sequence>MTALAIDAGSRYTRIARVGPHGDPEPVELPGSVPGEGLPVPEAAAGDRGAALRAAYDAYRRQHDAPGRLLVVVPHQDRAAHARRAADALSAPPGTGRAPEVHTLATPHAVLALLRHAGAAGPGRYAVCDLGAAAADVTACVVTHGAVAVAGTSRHAPADGYGTAYDTALLTRSGLPADAAGHHALAAVRAEPGAGRRIGLVLDRAARDPGRFAATAVHHVAGRPVTAGAVRSALPLLTDGLDRALAEALGPGPAAPLALVGGVARFGPLRAHLEAAGRPLAALPDGTDPAHAAVLGAALVAAGRVDPADRYPYAVWVGAHRTVAGRPADIELLVSAAGTLEPGGPAVFAEADGQRVGVRTGPDGAAVGRPVRVRVGDPEDGGSTPVRTLMLPGGGPDDRFHIGVRYAVDGTAALELHPLGSGQPGSYPLGTLPTDLGTDSKEVGS</sequence>
<keyword evidence="3" id="KW-1185">Reference proteome</keyword>
<evidence type="ECO:0000313" key="3">
    <source>
        <dbReference type="Proteomes" id="UP001239522"/>
    </source>
</evidence>
<accession>A0ABY9HEH5</accession>
<reference evidence="2 3" key="1">
    <citation type="submission" date="2023-03" db="EMBL/GenBank/DDBJ databases">
        <title>Isolation and description of six Streptomyces strains from soil environments, able to metabolize different microbial glucans.</title>
        <authorList>
            <person name="Widen T."/>
            <person name="Larsbrink J."/>
        </authorList>
    </citation>
    <scope>NUCLEOTIDE SEQUENCE [LARGE SCALE GENOMIC DNA]</scope>
    <source>
        <strain evidence="2 3">Mut1</strain>
    </source>
</reference>
<feature type="region of interest" description="Disordered" evidence="1">
    <location>
        <begin position="418"/>
        <end position="445"/>
    </location>
</feature>
<name>A0ABY9HEH5_9ACTN</name>
<dbReference type="Proteomes" id="UP001239522">
    <property type="component" value="Chromosome"/>
</dbReference>
<dbReference type="RefSeq" id="WP_306052215.1">
    <property type="nucleotide sequence ID" value="NZ_CP120997.1"/>
</dbReference>
<evidence type="ECO:0000256" key="1">
    <source>
        <dbReference type="SAM" id="MobiDB-lite"/>
    </source>
</evidence>
<organism evidence="2 3">
    <name type="scientific">Streptomyces castrisilvae</name>
    <dbReference type="NCBI Taxonomy" id="3033811"/>
    <lineage>
        <taxon>Bacteria</taxon>
        <taxon>Bacillati</taxon>
        <taxon>Actinomycetota</taxon>
        <taxon>Actinomycetes</taxon>
        <taxon>Kitasatosporales</taxon>
        <taxon>Streptomycetaceae</taxon>
        <taxon>Streptomyces</taxon>
    </lineage>
</organism>
<evidence type="ECO:0008006" key="4">
    <source>
        <dbReference type="Google" id="ProtNLM"/>
    </source>
</evidence>
<gene>
    <name evidence="2" type="ORF">P8A18_05425</name>
</gene>
<evidence type="ECO:0000313" key="2">
    <source>
        <dbReference type="EMBL" id="WLQ32925.1"/>
    </source>
</evidence>